<evidence type="ECO:0000313" key="2">
    <source>
        <dbReference type="Proteomes" id="UP000294564"/>
    </source>
</evidence>
<protein>
    <submittedName>
        <fullName evidence="1">Uncharacterized protein</fullName>
    </submittedName>
</protein>
<name>A0A4R2NLG0_9FLAO</name>
<gene>
    <name evidence="1" type="ORF">EV195_11229</name>
</gene>
<sequence length="122" mass="14406">MKSNKEILDTFGKLIVKEAFDNQLSFIKNDIKDLALTEGYMNLFKNMSETQKTEIEHYTSEILKGFLFDILRIFEENDGFKIIFKEKNNQIDLTEISEMLKAEPIIENGWISRYSTYFKNKS</sequence>
<keyword evidence="2" id="KW-1185">Reference proteome</keyword>
<evidence type="ECO:0000313" key="1">
    <source>
        <dbReference type="EMBL" id="TCP22380.1"/>
    </source>
</evidence>
<dbReference type="AlphaFoldDB" id="A0A4R2NLG0"/>
<comment type="caution">
    <text evidence="1">The sequence shown here is derived from an EMBL/GenBank/DDBJ whole genome shotgun (WGS) entry which is preliminary data.</text>
</comment>
<dbReference type="EMBL" id="SLXM01000012">
    <property type="protein sequence ID" value="TCP22380.1"/>
    <property type="molecule type" value="Genomic_DNA"/>
</dbReference>
<reference evidence="1 2" key="1">
    <citation type="submission" date="2019-03" db="EMBL/GenBank/DDBJ databases">
        <title>Genomic Encyclopedia of Type Strains, Phase IV (KMG-IV): sequencing the most valuable type-strain genomes for metagenomic binning, comparative biology and taxonomic classification.</title>
        <authorList>
            <person name="Goeker M."/>
        </authorList>
    </citation>
    <scope>NUCLEOTIDE SEQUENCE [LARGE SCALE GENOMIC DNA]</scope>
    <source>
        <strain evidence="1 2">DSM 14836</strain>
    </source>
</reference>
<organism evidence="1 2">
    <name type="scientific">Tenacibaculum skagerrakense</name>
    <dbReference type="NCBI Taxonomy" id="186571"/>
    <lineage>
        <taxon>Bacteria</taxon>
        <taxon>Pseudomonadati</taxon>
        <taxon>Bacteroidota</taxon>
        <taxon>Flavobacteriia</taxon>
        <taxon>Flavobacteriales</taxon>
        <taxon>Flavobacteriaceae</taxon>
        <taxon>Tenacibaculum</taxon>
    </lineage>
</organism>
<dbReference type="Proteomes" id="UP000294564">
    <property type="component" value="Unassembled WGS sequence"/>
</dbReference>
<dbReference type="RefSeq" id="WP_132795890.1">
    <property type="nucleotide sequence ID" value="NZ_SLXM01000012.1"/>
</dbReference>
<dbReference type="OrthoDB" id="1436888at2"/>
<accession>A0A4R2NLG0</accession>
<proteinExistence type="predicted"/>